<evidence type="ECO:0000313" key="2">
    <source>
        <dbReference type="Proteomes" id="UP000659124"/>
    </source>
</evidence>
<organism evidence="1 2">
    <name type="scientific">Chitinophaga qingshengii</name>
    <dbReference type="NCBI Taxonomy" id="1569794"/>
    <lineage>
        <taxon>Bacteria</taxon>
        <taxon>Pseudomonadati</taxon>
        <taxon>Bacteroidota</taxon>
        <taxon>Chitinophagia</taxon>
        <taxon>Chitinophagales</taxon>
        <taxon>Chitinophagaceae</taxon>
        <taxon>Chitinophaga</taxon>
    </lineage>
</organism>
<dbReference type="PROSITE" id="PS51257">
    <property type="entry name" value="PROKAR_LIPOPROTEIN"/>
    <property type="match status" value="1"/>
</dbReference>
<evidence type="ECO:0008006" key="3">
    <source>
        <dbReference type="Google" id="ProtNLM"/>
    </source>
</evidence>
<evidence type="ECO:0000313" key="1">
    <source>
        <dbReference type="EMBL" id="MBC9930925.1"/>
    </source>
</evidence>
<dbReference type="RefSeq" id="WP_188087968.1">
    <property type="nucleotide sequence ID" value="NZ_JACVFC010000001.1"/>
</dbReference>
<name>A0ABR7TMS3_9BACT</name>
<dbReference type="EMBL" id="JACVFC010000001">
    <property type="protein sequence ID" value="MBC9930925.1"/>
    <property type="molecule type" value="Genomic_DNA"/>
</dbReference>
<dbReference type="Proteomes" id="UP000659124">
    <property type="component" value="Unassembled WGS sequence"/>
</dbReference>
<gene>
    <name evidence="1" type="ORF">ICL07_11100</name>
</gene>
<keyword evidence="2" id="KW-1185">Reference proteome</keyword>
<comment type="caution">
    <text evidence="1">The sequence shown here is derived from an EMBL/GenBank/DDBJ whole genome shotgun (WGS) entry which is preliminary data.</text>
</comment>
<accession>A0ABR7TMS3</accession>
<protein>
    <recommendedName>
        <fullName evidence="3">DUF4595 domain-containing protein</fullName>
    </recommendedName>
</protein>
<sequence length="270" mass="30653">MKLSSTVLCLVVLVLTACHKNKDVEPDPLDYNNVRIASITNMPPFIYEGDRLNAIGNERFSYDNKGRLIGSRLEYQSGTHATNIYRTTFNWTNNLCTGSTSDSIYSYVTGADGSKQNEFLTKDMLYNIYEYDMSSTQLKTLYITAFGAYITDYSALSFEYDAKGNITRATGKLFAPGGSPETNATIIYEYDNHPNPFYATYKKYGLILPPLLMYADRISPNNVTKMKVKVSYLEDRDYQFTYEYNKAGYPVKIVSTLGSEAPKITYITYR</sequence>
<reference evidence="1 2" key="1">
    <citation type="submission" date="2020-09" db="EMBL/GenBank/DDBJ databases">
        <title>Genome sequences of type strains of Chitinophaga qingshengii and Chitinophaga varians.</title>
        <authorList>
            <person name="Kittiwongwattana C."/>
        </authorList>
    </citation>
    <scope>NUCLEOTIDE SEQUENCE [LARGE SCALE GENOMIC DNA]</scope>
    <source>
        <strain evidence="1 2">JCM 30026</strain>
    </source>
</reference>
<proteinExistence type="predicted"/>